<dbReference type="InterPro" id="IPR018511">
    <property type="entry name" value="Hemolysin-typ_Ca-bd_CS"/>
</dbReference>
<organism evidence="3 4">
    <name type="scientific">Inquilinus limosus</name>
    <dbReference type="NCBI Taxonomy" id="171674"/>
    <lineage>
        <taxon>Bacteria</taxon>
        <taxon>Pseudomonadati</taxon>
        <taxon>Pseudomonadota</taxon>
        <taxon>Alphaproteobacteria</taxon>
        <taxon>Rhodospirillales</taxon>
        <taxon>Rhodospirillaceae</taxon>
        <taxon>Inquilinus</taxon>
    </lineage>
</organism>
<protein>
    <recommendedName>
        <fullName evidence="5">Peptidase M10 serralysin C-terminal domain-containing protein</fullName>
    </recommendedName>
</protein>
<dbReference type="PANTHER" id="PTHR38340">
    <property type="entry name" value="S-LAYER PROTEIN"/>
    <property type="match status" value="1"/>
</dbReference>
<comment type="caution">
    <text evidence="3">The sequence shown here is derived from an EMBL/GenBank/DDBJ whole genome shotgun (WGS) entry which is preliminary data.</text>
</comment>
<dbReference type="EMBL" id="NHON01000006">
    <property type="protein sequence ID" value="OWJ68289.1"/>
    <property type="molecule type" value="Genomic_DNA"/>
</dbReference>
<name>A0A211ZST7_9PROT</name>
<dbReference type="PANTHER" id="PTHR38340:SF1">
    <property type="entry name" value="S-LAYER PROTEIN"/>
    <property type="match status" value="1"/>
</dbReference>
<reference evidence="4" key="1">
    <citation type="submission" date="2017-05" db="EMBL/GenBank/DDBJ databases">
        <authorList>
            <person name="Macchi M."/>
            <person name="Festa S."/>
            <person name="Coppotelli B.M."/>
            <person name="Morelli I.S."/>
        </authorList>
    </citation>
    <scope>NUCLEOTIDE SEQUENCE [LARGE SCALE GENOMIC DNA]</scope>
    <source>
        <strain evidence="4">I</strain>
    </source>
</reference>
<evidence type="ECO:0000313" key="3">
    <source>
        <dbReference type="EMBL" id="OWJ68289.1"/>
    </source>
</evidence>
<dbReference type="Proteomes" id="UP000196655">
    <property type="component" value="Unassembled WGS sequence"/>
</dbReference>
<gene>
    <name evidence="3" type="ORF">BWR60_05165</name>
</gene>
<accession>A0A211ZST7</accession>
<dbReference type="SUPFAM" id="SSF51120">
    <property type="entry name" value="beta-Roll"/>
    <property type="match status" value="4"/>
</dbReference>
<dbReference type="PRINTS" id="PR00313">
    <property type="entry name" value="CABNDNGRPT"/>
</dbReference>
<dbReference type="Gene3D" id="2.150.10.10">
    <property type="entry name" value="Serralysin-like metalloprotease, C-terminal"/>
    <property type="match status" value="7"/>
</dbReference>
<dbReference type="AlphaFoldDB" id="A0A211ZST7"/>
<keyword evidence="4" id="KW-1185">Reference proteome</keyword>
<dbReference type="OrthoDB" id="733404at2"/>
<dbReference type="Pfam" id="PF00353">
    <property type="entry name" value="HemolysinCabind"/>
    <property type="match status" value="8"/>
</dbReference>
<keyword evidence="2" id="KW-0964">Secreted</keyword>
<dbReference type="InterPro" id="IPR050557">
    <property type="entry name" value="RTX_toxin/Mannuronan_C5-epim"/>
</dbReference>
<evidence type="ECO:0008006" key="5">
    <source>
        <dbReference type="Google" id="ProtNLM"/>
    </source>
</evidence>
<dbReference type="InterPro" id="IPR001343">
    <property type="entry name" value="Hemolysn_Ca-bd"/>
</dbReference>
<sequence length="722" mass="70510">MSGVNKFDSHASAPASFGIPGQEGKSMDLSGYVIGPDGAGVSIYWAQTGDYPYGITNWQHLQFQGADTTIGYVDWWHDNYDYYANIILTNGNDSVYNYYYGESATLYGLGGDDNLAGGTLIDGGDGNDRIQGNLGHETLIGGNGDDRIFVYWGGDVDGGAGIDTISYASGNSYQHGVTIDLAAGTISDGTKLTSIENAFGSDENDLLIGTAGTNVLTGWIGDDTLRGGAGADTLDGGDGFDTADYSTSAAAVTVNLGTHTASGGDAQGDVLTAIEAVTGSAYADTLTGDAGANTLSGGAGNDVLTGGAGADRLDGGDGTDRADYAASAAAVTVNLATGVNSGGDAAGDVLTGIETLGGSAFADSLTGDAGANTLWGRGGNDVLAGGAGNDSLYGEAGTDTLQGGDGDDLLIGGNGADVLNGGAGTDTANYAEAGAAVTLRLVGGGTGGVAAGDSFIGVENVLGSAFNDTIIGDAGANTLRGLAGTDRLYGGAGGDIITGDAGNDSLYGEAGADNLQGGDGDDYLTGGAGADALGGGTGTDIALYDAATAAVAVNLVTGGTGGDATGDTYSGVENVMGSAYADIITGDAGANALWGMAGNDALTGGAGADALKGGAGADRFVYTAVSDSTTVAATRDSINDFSHAEGDRIDLSAIDADGNAGNGNTAFTFLGGGAFTGAGHEVRVAAGGGVQSVLIDVNGDKVADMQINVVSATGLVAGDFVL</sequence>
<dbReference type="GO" id="GO:0005509">
    <property type="term" value="F:calcium ion binding"/>
    <property type="evidence" value="ECO:0007669"/>
    <property type="project" value="InterPro"/>
</dbReference>
<dbReference type="InterPro" id="IPR011049">
    <property type="entry name" value="Serralysin-like_metalloprot_C"/>
</dbReference>
<evidence type="ECO:0000256" key="1">
    <source>
        <dbReference type="ARBA" id="ARBA00004613"/>
    </source>
</evidence>
<dbReference type="STRING" id="1122125.GCA_000423185_03276"/>
<dbReference type="GO" id="GO:0005576">
    <property type="term" value="C:extracellular region"/>
    <property type="evidence" value="ECO:0007669"/>
    <property type="project" value="UniProtKB-SubCell"/>
</dbReference>
<dbReference type="PROSITE" id="PS00330">
    <property type="entry name" value="HEMOLYSIN_CALCIUM"/>
    <property type="match status" value="9"/>
</dbReference>
<proteinExistence type="predicted"/>
<dbReference type="RefSeq" id="WP_088149938.1">
    <property type="nucleotide sequence ID" value="NZ_NHON01000006.1"/>
</dbReference>
<evidence type="ECO:0000313" key="4">
    <source>
        <dbReference type="Proteomes" id="UP000196655"/>
    </source>
</evidence>
<comment type="subcellular location">
    <subcellularLocation>
        <location evidence="1">Secreted</location>
    </subcellularLocation>
</comment>
<evidence type="ECO:0000256" key="2">
    <source>
        <dbReference type="ARBA" id="ARBA00022525"/>
    </source>
</evidence>